<accession>A0A212K0Q2</accession>
<evidence type="ECO:0000256" key="1">
    <source>
        <dbReference type="SAM" id="SignalP"/>
    </source>
</evidence>
<name>A0A212K0Q2_9PROT</name>
<dbReference type="AlphaFoldDB" id="A0A212K0Q2"/>
<feature type="chain" id="PRO_5012035731" description="Lipoprotein" evidence="1">
    <location>
        <begin position="30"/>
        <end position="117"/>
    </location>
</feature>
<dbReference type="PROSITE" id="PS51257">
    <property type="entry name" value="PROKAR_LIPOPROTEIN"/>
    <property type="match status" value="1"/>
</dbReference>
<proteinExistence type="predicted"/>
<evidence type="ECO:0000313" key="2">
    <source>
        <dbReference type="EMBL" id="SBW05340.1"/>
    </source>
</evidence>
<sequence length="117" mass="12737">MTAPPRFRLRRSAVAALALAALTFTSACAGAFVDRRRDTGTGKLVYVGESKPDAPSICYNSWTATPQQVAQMAQQVCAERDEEAVPVRQTTFDCRLFYPVRADFKCVPRGSALPPAP</sequence>
<reference evidence="2" key="1">
    <citation type="submission" date="2016-04" db="EMBL/GenBank/DDBJ databases">
        <authorList>
            <person name="Evans L.H."/>
            <person name="Alamgir A."/>
            <person name="Owens N."/>
            <person name="Weber N.D."/>
            <person name="Virtaneva K."/>
            <person name="Barbian K."/>
            <person name="Babar A."/>
            <person name="Rosenke K."/>
        </authorList>
    </citation>
    <scope>NUCLEOTIDE SEQUENCE</scope>
    <source>
        <strain evidence="2">86</strain>
    </source>
</reference>
<organism evidence="2">
    <name type="scientific">uncultured Alphaproteobacteria bacterium</name>
    <dbReference type="NCBI Taxonomy" id="91750"/>
    <lineage>
        <taxon>Bacteria</taxon>
        <taxon>Pseudomonadati</taxon>
        <taxon>Pseudomonadota</taxon>
        <taxon>Alphaproteobacteria</taxon>
        <taxon>environmental samples</taxon>
    </lineage>
</organism>
<keyword evidence="1" id="KW-0732">Signal</keyword>
<gene>
    <name evidence="2" type="ORF">KL86APRO_11968</name>
</gene>
<evidence type="ECO:0008006" key="3">
    <source>
        <dbReference type="Google" id="ProtNLM"/>
    </source>
</evidence>
<protein>
    <recommendedName>
        <fullName evidence="3">Lipoprotein</fullName>
    </recommendedName>
</protein>
<feature type="signal peptide" evidence="1">
    <location>
        <begin position="1"/>
        <end position="29"/>
    </location>
</feature>
<dbReference type="EMBL" id="FLUO01000001">
    <property type="protein sequence ID" value="SBW05340.1"/>
    <property type="molecule type" value="Genomic_DNA"/>
</dbReference>